<dbReference type="AlphaFoldDB" id="A0A5M8P3C5"/>
<evidence type="ECO:0000313" key="2">
    <source>
        <dbReference type="EMBL" id="KAA6302911.1"/>
    </source>
</evidence>
<organism evidence="2 3">
    <name type="scientific">Candidatus Ordinivivax streblomastigis</name>
    <dbReference type="NCBI Taxonomy" id="2540710"/>
    <lineage>
        <taxon>Bacteria</taxon>
        <taxon>Pseudomonadati</taxon>
        <taxon>Bacteroidota</taxon>
        <taxon>Bacteroidia</taxon>
        <taxon>Bacteroidales</taxon>
        <taxon>Candidatus Ordinivivax</taxon>
    </lineage>
</organism>
<dbReference type="InterPro" id="IPR011055">
    <property type="entry name" value="Dup_hybrid_motif"/>
</dbReference>
<evidence type="ECO:0000259" key="1">
    <source>
        <dbReference type="Pfam" id="PF01551"/>
    </source>
</evidence>
<dbReference type="EMBL" id="SNRX01000004">
    <property type="protein sequence ID" value="KAA6302911.1"/>
    <property type="molecule type" value="Genomic_DNA"/>
</dbReference>
<dbReference type="Proteomes" id="UP000324575">
    <property type="component" value="Unassembled WGS sequence"/>
</dbReference>
<dbReference type="GO" id="GO:0004222">
    <property type="term" value="F:metalloendopeptidase activity"/>
    <property type="evidence" value="ECO:0007669"/>
    <property type="project" value="TreeGrafter"/>
</dbReference>
<sequence length="568" mass="64038">MKDMKLVVIMAVKPVVRVLLFGLLFAQVVQAQEPVTPMSIPLYLSGNFGELRGGHFHSGIDFKTQERTGQPVRAVKDGFVSRVNVSPYGYGNALYINHPDGTTSVYAHLERFAPKIETAVRNRQYTTESFAVELYPSEKTFPVKQGERIAWSGNSGGSGGPHLHFEFRNTKTGKVMDALPYYKKQILDTRPPQVQGIRLYPQFSAGIVSGKIQNQSFDVSTDKAGRKSVAKTLTAWGKIGVGIKAYDVMNETSNIYGVNEIILKMDGKVIYHSLMDGFYFEDSRYINSYIDWQEWIENKSFYIKSFTEPGNKLRINLPVNQGIITINEEKVYHLEYILKDVYDNTSRLNFNIEGKPTRIPYTPPSGTYFAYNKDNTFVGQGVNLKIPAGNLYTDTYLQVGVIPNDTAFAPVYNIGERIPLHSYCPVTLDIPNDIFPDKSKYGVVQIGRGNRSWLGGKYLNGRIQAKTRELGSFTVETDNNPPVIRPVKEVDWTAKQQILLRIVDDLSGIQSYKGTLDGRFVLFEYDAKSNILSCKYDSHRMKKGEQTLRLVVTDGAGNQAEYCKQIEF</sequence>
<evidence type="ECO:0000313" key="3">
    <source>
        <dbReference type="Proteomes" id="UP000324575"/>
    </source>
</evidence>
<dbReference type="PANTHER" id="PTHR21666">
    <property type="entry name" value="PEPTIDASE-RELATED"/>
    <property type="match status" value="1"/>
</dbReference>
<name>A0A5M8P3C5_9BACT</name>
<dbReference type="InterPro" id="IPR016047">
    <property type="entry name" value="M23ase_b-sheet_dom"/>
</dbReference>
<keyword evidence="2" id="KW-0378">Hydrolase</keyword>
<comment type="caution">
    <text evidence="2">The sequence shown here is derived from an EMBL/GenBank/DDBJ whole genome shotgun (WGS) entry which is preliminary data.</text>
</comment>
<dbReference type="Gene3D" id="2.70.70.10">
    <property type="entry name" value="Glucose Permease (Domain IIA)"/>
    <property type="match status" value="1"/>
</dbReference>
<reference evidence="2 3" key="1">
    <citation type="submission" date="2019-03" db="EMBL/GenBank/DDBJ databases">
        <title>Single cell metagenomics reveals metabolic interactions within the superorganism composed of flagellate Streblomastix strix and complex community of Bacteroidetes bacteria on its surface.</title>
        <authorList>
            <person name="Treitli S.C."/>
            <person name="Kolisko M."/>
            <person name="Husnik F."/>
            <person name="Keeling P."/>
            <person name="Hampl V."/>
        </authorList>
    </citation>
    <scope>NUCLEOTIDE SEQUENCE [LARGE SCALE GENOMIC DNA]</scope>
    <source>
        <strain evidence="2">St1</strain>
    </source>
</reference>
<dbReference type="InterPro" id="IPR050570">
    <property type="entry name" value="Cell_wall_metabolism_enzyme"/>
</dbReference>
<accession>A0A5M8P3C5</accession>
<proteinExistence type="predicted"/>
<dbReference type="Pfam" id="PF01551">
    <property type="entry name" value="Peptidase_M23"/>
    <property type="match status" value="1"/>
</dbReference>
<gene>
    <name evidence="2" type="ORF">EZS26_000806</name>
</gene>
<protein>
    <submittedName>
        <fullName evidence="2">Glycyl-glycine endopeptidase ALE-1</fullName>
        <ecNumber evidence="2">3.4.24.75</ecNumber>
    </submittedName>
</protein>
<dbReference type="CDD" id="cd12797">
    <property type="entry name" value="M23_peptidase"/>
    <property type="match status" value="1"/>
</dbReference>
<dbReference type="PANTHER" id="PTHR21666:SF285">
    <property type="entry name" value="M23 FAMILY METALLOPEPTIDASE"/>
    <property type="match status" value="1"/>
</dbReference>
<dbReference type="SUPFAM" id="SSF51261">
    <property type="entry name" value="Duplicated hybrid motif"/>
    <property type="match status" value="1"/>
</dbReference>
<feature type="domain" description="M23ase beta-sheet core" evidence="1">
    <location>
        <begin position="56"/>
        <end position="123"/>
    </location>
</feature>
<dbReference type="EC" id="3.4.24.75" evidence="2"/>